<dbReference type="InterPro" id="IPR004843">
    <property type="entry name" value="Calcineurin-like_PHP"/>
</dbReference>
<dbReference type="InterPro" id="IPR008979">
    <property type="entry name" value="Galactose-bd-like_sf"/>
</dbReference>
<keyword evidence="1" id="KW-0732">Signal</keyword>
<dbReference type="InterPro" id="IPR008965">
    <property type="entry name" value="CBM2/CBM3_carb-bd_dom_sf"/>
</dbReference>
<dbReference type="Gene3D" id="2.60.120.200">
    <property type="match status" value="1"/>
</dbReference>
<dbReference type="InterPro" id="IPR005084">
    <property type="entry name" value="CBM6"/>
</dbReference>
<feature type="domain" description="F5/8 type C" evidence="3">
    <location>
        <begin position="1168"/>
        <end position="1316"/>
    </location>
</feature>
<dbReference type="InterPro" id="IPR006558">
    <property type="entry name" value="LamG-like"/>
</dbReference>
<sequence length="1693" mass="178358">MSFIKRFQKSFLSLLLLITALVGGTGLSTVLFQSEGSAAGANASSTGPIFSFMSMSDTHSSTGNTINAVKDAVANNISSMVLVGDITNQGDPGEYDSIFNAINSVNYHPQVYYTIGNHEYDWDDGANFTIMTNRFKQKIGIPESTLYYSRKVQGYDFIFLAYDRKLSNNAYMSDDELAWLDSTLAADAVSGKPIFLFNHQPIYQTVSRTFSAVGSQQNTVQEQKFKNILEKYPQAILTTGHLHDDIKLQGNLYAGKFSAVRDGAVVENQAMIFDVYQDKVHLKGRDVSTQQTIWEGTISLKPNTTGTYEAEDSVFTYATQSEDVNASGGKVVNMNDGRAYIESLKVDGGAVGGNKILKISYATDAANVNEGIYVNGSKVQAINFPTTGSMSSYSDLAVAIELKPGTNNKIVIQSDGSAAGVNMDKLQVMDSANYSTMWGFNGNGNDSIANGINAVLKGSAAYDTTDKMEGSASLSLNGVDGNYASAGLASSKTDDVTLTAWVKWNGANSGSQQILTNGDGLTNGYSIVLDHSQGDKVSIAIDGQTMLGSQTALTSGQWTNVTATRRSGTWELYLNGKNTPITNNMAAPSTPTTGTYIGADSSGKQSFNGRIDAVRVYNQALSTDQIMAIAKETSGAKLQSIAITTLPTKLNYLLGEKLMLEGLVVTGTYSDGTTKVENVTVDNITGYDNSTLKAEQQLTVAIGSKTTSFNVNTLNEVPGSAIVPGRILAANYNSKHGETLGNEPVDDGGPTWRINSIDPGNWLEYNLDVAKTGLYQVTYRAVTKGQSFTGEIELLVDGVPQKKTSFKTDHWNDYRNISDPVVALSAGPHKIRLNLNTGYWALRWFELTEIPQKELNSITEPAPLAAAIGTAKTAAALGLPGKVSLVTDIANVDAGVTWDLSSINYDPTIKTVQTFTVPGTVTLPIEVVNTNNVPLTTSIRVTVNKIPSSQMTATATSQETANANNAASMAIDGNPATFWHTKWSGSVLPQSITLNLGGTYNINKVVYLPRPGGGNGTITSYNVYVSTDGVSFINVANGNWANDATEKIATIASTNASYVKLEATAGVGGFASAAEIGVTVAPSVLPNLVSIKAPAAITGLDIGTARTAAALGLPANAVLVTESENVDANVTWDLSGINYDPATKAGQTFTVPGTVALPSGVANANNVPLTTSVSVTVNKIPSSQMTATADSACSASESAAKAIDGIVTGNSKWCSKSSNRWLQIDLGSMQSVNGFIIKHASEGGEPANWNTRGYNIQVSSDGTNWSTVVNVTNNTNGITIDRIAAISARYIKLNVPVPTQDTNQTARIYEFQVLVAPSLDKTLMGVTTPAAITGVVNGTAKTAAALGLPTVELVTDTGSMNTDVTWNVDGSSYDPAVRTQQVFTVSGTVTLPAGVVNPNNVALTTSVSVTVLPAPATPMSTLTGVQQVLSGQTFTLTMGLAGVTQSVYQQVYAQDFTLQYDPASVQFDSVTSLKDGFRIIDTKETAPGQLRIVAASVGVTVPAQGDLLAIQFMAKSVTQSTNTTISVDHVVIANGQGNELQLGGASREIQITVPSTPVDKSLLNAAIAIAQAKYDAAVEGNEDGLYVTGSKAQLQSAIDAAKAVVNDSNATQQQVDSAKAALEDAILVFESKKITTDINGGGTGSTTIGDLAMVAAAYGKQQGQAGWNEKADINHDGKVDIVDLAIVAKAILQ</sequence>
<dbReference type="Gene3D" id="2.60.40.3630">
    <property type="match status" value="1"/>
</dbReference>
<dbReference type="InterPro" id="IPR022038">
    <property type="entry name" value="Ig-like_bact"/>
</dbReference>
<dbReference type="PROSITE" id="PS51175">
    <property type="entry name" value="CBM6"/>
    <property type="match status" value="2"/>
</dbReference>
<dbReference type="Gene3D" id="1.20.1270.90">
    <property type="entry name" value="AF1782-like"/>
    <property type="match status" value="1"/>
</dbReference>
<evidence type="ECO:0000256" key="2">
    <source>
        <dbReference type="ARBA" id="ARBA00023157"/>
    </source>
</evidence>
<keyword evidence="6" id="KW-1185">Reference proteome</keyword>
<evidence type="ECO:0000313" key="5">
    <source>
        <dbReference type="EMBL" id="NOU98898.1"/>
    </source>
</evidence>
<dbReference type="Pfam" id="PF00149">
    <property type="entry name" value="Metallophos"/>
    <property type="match status" value="1"/>
</dbReference>
<evidence type="ECO:0000259" key="3">
    <source>
        <dbReference type="PROSITE" id="PS50022"/>
    </source>
</evidence>
<dbReference type="PROSITE" id="PS50022">
    <property type="entry name" value="FA58C_3"/>
    <property type="match status" value="2"/>
</dbReference>
<feature type="domain" description="CBM6" evidence="4">
    <location>
        <begin position="725"/>
        <end position="848"/>
    </location>
</feature>
<dbReference type="InterPro" id="IPR006584">
    <property type="entry name" value="Cellulose-bd_IV"/>
</dbReference>
<dbReference type="SUPFAM" id="SSF56300">
    <property type="entry name" value="Metallo-dependent phosphatases"/>
    <property type="match status" value="1"/>
</dbReference>
<keyword evidence="2" id="KW-1015">Disulfide bond</keyword>
<dbReference type="EMBL" id="WHNZ01000010">
    <property type="protein sequence ID" value="NOU98898.1"/>
    <property type="molecule type" value="Genomic_DNA"/>
</dbReference>
<dbReference type="SUPFAM" id="SSF49899">
    <property type="entry name" value="Concanavalin A-like lectins/glucanases"/>
    <property type="match status" value="1"/>
</dbReference>
<dbReference type="Proteomes" id="UP000618579">
    <property type="component" value="Unassembled WGS sequence"/>
</dbReference>
<dbReference type="SMART" id="SM00560">
    <property type="entry name" value="LamGL"/>
    <property type="match status" value="1"/>
</dbReference>
<dbReference type="Pfam" id="PF00404">
    <property type="entry name" value="Dockerin_1"/>
    <property type="match status" value="1"/>
</dbReference>
<dbReference type="Gene3D" id="1.10.1330.10">
    <property type="entry name" value="Dockerin domain"/>
    <property type="match status" value="1"/>
</dbReference>
<dbReference type="InterPro" id="IPR002105">
    <property type="entry name" value="Dockerin_1_rpt"/>
</dbReference>
<dbReference type="InterPro" id="IPR013320">
    <property type="entry name" value="ConA-like_dom_sf"/>
</dbReference>
<dbReference type="SUPFAM" id="SSF49384">
    <property type="entry name" value="Carbohydrate-binding domain"/>
    <property type="match status" value="1"/>
</dbReference>
<feature type="domain" description="CBM6" evidence="4">
    <location>
        <begin position="306"/>
        <end position="429"/>
    </location>
</feature>
<reference evidence="5 6" key="1">
    <citation type="submission" date="2019-10" db="EMBL/GenBank/DDBJ databases">
        <title>Description of Paenibacillus pedi sp. nov.</title>
        <authorList>
            <person name="Carlier A."/>
            <person name="Qi S."/>
        </authorList>
    </citation>
    <scope>NUCLEOTIDE SEQUENCE [LARGE SCALE GENOMIC DNA]</scope>
    <source>
        <strain evidence="5 6">LMG 31457</strain>
    </source>
</reference>
<evidence type="ECO:0000256" key="1">
    <source>
        <dbReference type="ARBA" id="ARBA00022729"/>
    </source>
</evidence>
<dbReference type="Pfam" id="PF03422">
    <property type="entry name" value="CBM_6"/>
    <property type="match status" value="1"/>
</dbReference>
<proteinExistence type="predicted"/>
<dbReference type="InterPro" id="IPR036439">
    <property type="entry name" value="Dockerin_dom_sf"/>
</dbReference>
<dbReference type="RefSeq" id="WP_171681795.1">
    <property type="nucleotide sequence ID" value="NZ_WHNZ01000010.1"/>
</dbReference>
<dbReference type="Gene3D" id="2.60.40.680">
    <property type="match status" value="1"/>
</dbReference>
<protein>
    <submittedName>
        <fullName evidence="5">Carbohydrate-binding protein</fullName>
    </submittedName>
</protein>
<evidence type="ECO:0000313" key="6">
    <source>
        <dbReference type="Proteomes" id="UP000618579"/>
    </source>
</evidence>
<name>A0ABX1ZFM9_9BACL</name>
<dbReference type="SUPFAM" id="SSF63446">
    <property type="entry name" value="Type I dockerin domain"/>
    <property type="match status" value="1"/>
</dbReference>
<dbReference type="Pfam" id="PF00754">
    <property type="entry name" value="F5_F8_type_C"/>
    <property type="match status" value="2"/>
</dbReference>
<gene>
    <name evidence="5" type="ORF">GC097_02530</name>
</gene>
<dbReference type="InterPro" id="IPR029052">
    <property type="entry name" value="Metallo-depent_PP-like"/>
</dbReference>
<dbReference type="InterPro" id="IPR000421">
    <property type="entry name" value="FA58C"/>
</dbReference>
<dbReference type="PANTHER" id="PTHR43143:SF1">
    <property type="entry name" value="SERINE_THREONINE-PROTEIN PHOSPHATASE CPPED1"/>
    <property type="match status" value="1"/>
</dbReference>
<dbReference type="SUPFAM" id="SSF49785">
    <property type="entry name" value="Galactose-binding domain-like"/>
    <property type="match status" value="4"/>
</dbReference>
<comment type="caution">
    <text evidence="5">The sequence shown here is derived from an EMBL/GenBank/DDBJ whole genome shotgun (WGS) entry which is preliminary data.</text>
</comment>
<dbReference type="Pfam" id="PF07523">
    <property type="entry name" value="Big_3"/>
    <property type="match status" value="1"/>
</dbReference>
<dbReference type="SMART" id="SM00606">
    <property type="entry name" value="CBD_IV"/>
    <property type="match status" value="1"/>
</dbReference>
<accession>A0ABX1ZFM9</accession>
<dbReference type="Gene3D" id="2.60.120.260">
    <property type="entry name" value="Galactose-binding domain-like"/>
    <property type="match status" value="4"/>
</dbReference>
<dbReference type="CDD" id="cd04080">
    <property type="entry name" value="CBM6_cellulase-like"/>
    <property type="match status" value="1"/>
</dbReference>
<dbReference type="Gene3D" id="3.60.21.10">
    <property type="match status" value="1"/>
</dbReference>
<organism evidence="5 6">
    <name type="scientific">Paenibacillus planticolens</name>
    <dbReference type="NCBI Taxonomy" id="2654976"/>
    <lineage>
        <taxon>Bacteria</taxon>
        <taxon>Bacillati</taxon>
        <taxon>Bacillota</taxon>
        <taxon>Bacilli</taxon>
        <taxon>Bacillales</taxon>
        <taxon>Paenibacillaceae</taxon>
        <taxon>Paenibacillus</taxon>
    </lineage>
</organism>
<dbReference type="Pfam" id="PF13385">
    <property type="entry name" value="Laminin_G_3"/>
    <property type="match status" value="1"/>
</dbReference>
<dbReference type="InterPro" id="IPR051918">
    <property type="entry name" value="STPP_CPPED1"/>
</dbReference>
<evidence type="ECO:0000259" key="4">
    <source>
        <dbReference type="PROSITE" id="PS51175"/>
    </source>
</evidence>
<dbReference type="PANTHER" id="PTHR43143">
    <property type="entry name" value="METALLOPHOSPHOESTERASE, CALCINEURIN SUPERFAMILY"/>
    <property type="match status" value="1"/>
</dbReference>
<feature type="domain" description="F5/8 type C" evidence="3">
    <location>
        <begin position="934"/>
        <end position="1081"/>
    </location>
</feature>
<dbReference type="CDD" id="cd08547">
    <property type="entry name" value="Type_II_cohesin"/>
    <property type="match status" value="1"/>
</dbReference>